<evidence type="ECO:0000313" key="3">
    <source>
        <dbReference type="Proteomes" id="UP000243217"/>
    </source>
</evidence>
<accession>A0A1V9Z508</accession>
<dbReference type="SUPFAM" id="SSF52058">
    <property type="entry name" value="L domain-like"/>
    <property type="match status" value="1"/>
</dbReference>
<sequence>MKKRSYLLNWRNLNAKEEIAEGSSLPGLVSCPSCSVCMQSNIASPFKSVNGDMYSCDISAQRCNQCLAMNESTNATAWMLNASMWTPLSSFTVDLSSTVPSTLFLSGAGSEIKTYVESFNLAGLTNLKELYINGIDLSSVMKNSSSYQLPSSMSSLSFTDCNISRFYLPSNLLSLESLTIASTTSSTLNLTALNSSSARSTLRSITILNSQIEDVKTFARILASLPKLTSLTILGSNFVTQPVSKKTMLQLIRLQSVILDGPPDNTICPFYSIQCNLGNSSLCVYISSHYKLQNSTAGVPAYQIVAKVTAWIIIISISGAILYGIYQKWCPWRKIPKVVRRTRAEAVIDSLLDTQYHQVPQRRSTPTILAPIEASIDTILSRTGLPTVPKDAIVDCHIISYEGPNIEVSRGFYTSKGIPVLIKQMAGYESYLLGIAKTISSLVSLDHPRIAKLQGLIDTTESSTMAVFINDVPSLSQNYKNFFEYPWTTVEKKKLALNLAEALLYIHESHIVHGHLTASTVLLDRNGNASINTLDLLSSEVYAAHNTDALYVAPEIIRRNKGTADDNQKHVRFYSKAADVYAFGVLLAEIDMGDSAKNYLVHKCLSFQEKEMPVAQLLNLRHALTFNPGIFQHVIALCLHEDPTSRPTIATVVDLLSDNHGTIIEASGELSSYSMGKALQAVGCHLISTLLTMVAVADMDLWERESAPMFQYAVHSGDRVTQLTAIQGQSICTSEQPEFASHGHCVWDAALVLSEYLQHINHPWKQAIELGAGVGLVGMTLAALGCKDVILTDQAYCLPLLEKNVEVNFKGNIRPRIEELQWGENMTTLCPDLIVASDILYNIDVFPVLISTLSSLSTPSTTIFMAFESRNAKIEKAFLEMLVNTGFTYSLISLETIQKRISTIVPYPEEIFVYHITKS</sequence>
<dbReference type="Pfam" id="PF10294">
    <property type="entry name" value="Methyltransf_16"/>
    <property type="match status" value="1"/>
</dbReference>
<gene>
    <name evidence="2" type="ORF">THRCLA_08557</name>
</gene>
<proteinExistence type="predicted"/>
<organism evidence="2 3">
    <name type="scientific">Thraustotheca clavata</name>
    <dbReference type="NCBI Taxonomy" id="74557"/>
    <lineage>
        <taxon>Eukaryota</taxon>
        <taxon>Sar</taxon>
        <taxon>Stramenopiles</taxon>
        <taxon>Oomycota</taxon>
        <taxon>Saprolegniomycetes</taxon>
        <taxon>Saprolegniales</taxon>
        <taxon>Achlyaceae</taxon>
        <taxon>Thraustotheca</taxon>
    </lineage>
</organism>
<dbReference type="SUPFAM" id="SSF56112">
    <property type="entry name" value="Protein kinase-like (PK-like)"/>
    <property type="match status" value="1"/>
</dbReference>
<dbReference type="Gene3D" id="3.40.50.150">
    <property type="entry name" value="Vaccinia Virus protein VP39"/>
    <property type="match status" value="1"/>
</dbReference>
<reference evidence="2 3" key="1">
    <citation type="journal article" date="2014" name="Genome Biol. Evol.">
        <title>The secreted proteins of Achlya hypogyna and Thraustotheca clavata identify the ancestral oomycete secretome and reveal gene acquisitions by horizontal gene transfer.</title>
        <authorList>
            <person name="Misner I."/>
            <person name="Blouin N."/>
            <person name="Leonard G."/>
            <person name="Richards T.A."/>
            <person name="Lane C.E."/>
        </authorList>
    </citation>
    <scope>NUCLEOTIDE SEQUENCE [LARGE SCALE GENOMIC DNA]</scope>
    <source>
        <strain evidence="2 3">ATCC 34112</strain>
    </source>
</reference>
<name>A0A1V9Z508_9STRA</name>
<dbReference type="PANTHER" id="PTHR14614:SF109">
    <property type="entry name" value="RIBOSOMAL LYSINE N-METHYLTRANSFERASE 5"/>
    <property type="match status" value="1"/>
</dbReference>
<evidence type="ECO:0000259" key="1">
    <source>
        <dbReference type="PROSITE" id="PS50011"/>
    </source>
</evidence>
<comment type="caution">
    <text evidence="2">The sequence shown here is derived from an EMBL/GenBank/DDBJ whole genome shotgun (WGS) entry which is preliminary data.</text>
</comment>
<protein>
    <recommendedName>
        <fullName evidence="1">Protein kinase domain-containing protein</fullName>
    </recommendedName>
</protein>
<dbReference type="InterPro" id="IPR011009">
    <property type="entry name" value="Kinase-like_dom_sf"/>
</dbReference>
<dbReference type="EMBL" id="JNBS01002280">
    <property type="protein sequence ID" value="OQR93103.1"/>
    <property type="molecule type" value="Genomic_DNA"/>
</dbReference>
<dbReference type="Gene3D" id="1.10.510.10">
    <property type="entry name" value="Transferase(Phosphotransferase) domain 1"/>
    <property type="match status" value="1"/>
</dbReference>
<dbReference type="SUPFAM" id="SSF53335">
    <property type="entry name" value="S-adenosyl-L-methionine-dependent methyltransferases"/>
    <property type="match status" value="1"/>
</dbReference>
<feature type="domain" description="Protein kinase" evidence="1">
    <location>
        <begin position="394"/>
        <end position="663"/>
    </location>
</feature>
<dbReference type="InterPro" id="IPR029063">
    <property type="entry name" value="SAM-dependent_MTases_sf"/>
</dbReference>
<dbReference type="PROSITE" id="PS50011">
    <property type="entry name" value="PROTEIN_KINASE_DOM"/>
    <property type="match status" value="1"/>
</dbReference>
<keyword evidence="3" id="KW-1185">Reference proteome</keyword>
<dbReference type="GO" id="GO:0004672">
    <property type="term" value="F:protein kinase activity"/>
    <property type="evidence" value="ECO:0007669"/>
    <property type="project" value="InterPro"/>
</dbReference>
<dbReference type="InterPro" id="IPR019410">
    <property type="entry name" value="Methyltransf_16"/>
</dbReference>
<evidence type="ECO:0000313" key="2">
    <source>
        <dbReference type="EMBL" id="OQR93103.1"/>
    </source>
</evidence>
<dbReference type="PANTHER" id="PTHR14614">
    <property type="entry name" value="HEPATOCELLULAR CARCINOMA-ASSOCIATED ANTIGEN"/>
    <property type="match status" value="1"/>
</dbReference>
<dbReference type="Pfam" id="PF07714">
    <property type="entry name" value="PK_Tyr_Ser-Thr"/>
    <property type="match status" value="1"/>
</dbReference>
<dbReference type="Proteomes" id="UP000243217">
    <property type="component" value="Unassembled WGS sequence"/>
</dbReference>
<dbReference type="STRING" id="74557.A0A1V9Z508"/>
<dbReference type="Gene3D" id="3.80.10.10">
    <property type="entry name" value="Ribonuclease Inhibitor"/>
    <property type="match status" value="1"/>
</dbReference>
<dbReference type="InterPro" id="IPR032675">
    <property type="entry name" value="LRR_dom_sf"/>
</dbReference>
<dbReference type="AlphaFoldDB" id="A0A1V9Z508"/>
<dbReference type="OrthoDB" id="1911848at2759"/>
<dbReference type="InterPro" id="IPR001245">
    <property type="entry name" value="Ser-Thr/Tyr_kinase_cat_dom"/>
</dbReference>
<dbReference type="InterPro" id="IPR000719">
    <property type="entry name" value="Prot_kinase_dom"/>
</dbReference>
<dbReference type="GO" id="GO:0005524">
    <property type="term" value="F:ATP binding"/>
    <property type="evidence" value="ECO:0007669"/>
    <property type="project" value="InterPro"/>
</dbReference>